<feature type="signal peptide" evidence="1">
    <location>
        <begin position="1"/>
        <end position="21"/>
    </location>
</feature>
<name>A0AAW4V534_PHOVU</name>
<feature type="chain" id="PRO_5043913207" evidence="1">
    <location>
        <begin position="22"/>
        <end position="57"/>
    </location>
</feature>
<organism evidence="2 3">
    <name type="scientific">Phocaeicola vulgatus</name>
    <name type="common">Bacteroides vulgatus</name>
    <dbReference type="NCBI Taxonomy" id="821"/>
    <lineage>
        <taxon>Bacteria</taxon>
        <taxon>Pseudomonadati</taxon>
        <taxon>Bacteroidota</taxon>
        <taxon>Bacteroidia</taxon>
        <taxon>Bacteroidales</taxon>
        <taxon>Bacteroidaceae</taxon>
        <taxon>Phocaeicola</taxon>
    </lineage>
</organism>
<evidence type="ECO:0000256" key="1">
    <source>
        <dbReference type="SAM" id="SignalP"/>
    </source>
</evidence>
<dbReference type="AlphaFoldDB" id="A0AAW4V534"/>
<protein>
    <submittedName>
        <fullName evidence="2">Uncharacterized protein</fullName>
    </submittedName>
</protein>
<evidence type="ECO:0000313" key="3">
    <source>
        <dbReference type="Proteomes" id="UP001199363"/>
    </source>
</evidence>
<proteinExistence type="predicted"/>
<gene>
    <name evidence="2" type="ORF">LI282_21165</name>
</gene>
<dbReference type="RefSeq" id="WP_191867450.1">
    <property type="nucleotide sequence ID" value="NZ_JAHOOU010000111.1"/>
</dbReference>
<evidence type="ECO:0000313" key="2">
    <source>
        <dbReference type="EMBL" id="MCB7283526.1"/>
    </source>
</evidence>
<reference evidence="2" key="1">
    <citation type="submission" date="2021-10" db="EMBL/GenBank/DDBJ databases">
        <title>Collection of gut derived symbiotic bacterial strains cultured from healthy donors.</title>
        <authorList>
            <person name="Lin H."/>
            <person name="Littmann E."/>
            <person name="Kohout C."/>
            <person name="Pamer E.G."/>
        </authorList>
    </citation>
    <scope>NUCLEOTIDE SEQUENCE</scope>
    <source>
        <strain evidence="2">DFI.1.167</strain>
    </source>
</reference>
<sequence length="57" mass="6239">MKQYILLLVLMVMGAGIHAYAEDVNPVKEGNVISGHVVEKGGQRIFLVGKLSFKRIA</sequence>
<dbReference type="Proteomes" id="UP001199363">
    <property type="component" value="Unassembled WGS sequence"/>
</dbReference>
<dbReference type="EMBL" id="JAJCQG010000117">
    <property type="protein sequence ID" value="MCB7283526.1"/>
    <property type="molecule type" value="Genomic_DNA"/>
</dbReference>
<comment type="caution">
    <text evidence="2">The sequence shown here is derived from an EMBL/GenBank/DDBJ whole genome shotgun (WGS) entry which is preliminary data.</text>
</comment>
<keyword evidence="1" id="KW-0732">Signal</keyword>
<accession>A0AAW4V534</accession>